<dbReference type="AlphaFoldDB" id="A0A0R3MJ68"/>
<proteinExistence type="predicted"/>
<gene>
    <name evidence="2" type="ORF">CQ13_32550</name>
</gene>
<keyword evidence="1" id="KW-0472">Membrane</keyword>
<feature type="transmembrane region" description="Helical" evidence="1">
    <location>
        <begin position="12"/>
        <end position="28"/>
    </location>
</feature>
<dbReference type="EMBL" id="LLYA01000178">
    <property type="protein sequence ID" value="KRR20376.1"/>
    <property type="molecule type" value="Genomic_DNA"/>
</dbReference>
<name>A0A0R3MJ68_9BRAD</name>
<protein>
    <submittedName>
        <fullName evidence="2">Uncharacterized protein</fullName>
    </submittedName>
</protein>
<evidence type="ECO:0000256" key="1">
    <source>
        <dbReference type="SAM" id="Phobius"/>
    </source>
</evidence>
<evidence type="ECO:0000313" key="3">
    <source>
        <dbReference type="Proteomes" id="UP000052023"/>
    </source>
</evidence>
<keyword evidence="3" id="KW-1185">Reference proteome</keyword>
<organism evidence="2 3">
    <name type="scientific">Bradyrhizobium retamae</name>
    <dbReference type="NCBI Taxonomy" id="1300035"/>
    <lineage>
        <taxon>Bacteria</taxon>
        <taxon>Pseudomonadati</taxon>
        <taxon>Pseudomonadota</taxon>
        <taxon>Alphaproteobacteria</taxon>
        <taxon>Hyphomicrobiales</taxon>
        <taxon>Nitrobacteraceae</taxon>
        <taxon>Bradyrhizobium</taxon>
    </lineage>
</organism>
<sequence length="208" mass="23306">MRFAIAGAYKSSLNWGGILGAGVIGAFAELRGFSFLPGEGWQGIVASGLIYTAVAFLVIFLVRLVIAPFVIHRDGEWHGLRFVYREPQLGFSHYFKPSENNEVFRFRFKDAPPFSAITYKIVADGRSDFFSIVVAAHEKGLIEFTTHSDFQYTGGTVAVNKDRDMCAKAFLRPDADPFSIRIYVHSWEEHADPATEIKTADFEPARWG</sequence>
<feature type="transmembrane region" description="Helical" evidence="1">
    <location>
        <begin position="48"/>
        <end position="71"/>
    </location>
</feature>
<keyword evidence="1" id="KW-0812">Transmembrane</keyword>
<keyword evidence="1" id="KW-1133">Transmembrane helix</keyword>
<comment type="caution">
    <text evidence="2">The sequence shown here is derived from an EMBL/GenBank/DDBJ whole genome shotgun (WGS) entry which is preliminary data.</text>
</comment>
<accession>A0A0R3MJ68</accession>
<evidence type="ECO:0000313" key="2">
    <source>
        <dbReference type="EMBL" id="KRR20376.1"/>
    </source>
</evidence>
<dbReference type="Proteomes" id="UP000052023">
    <property type="component" value="Unassembled WGS sequence"/>
</dbReference>
<reference evidence="2 3" key="1">
    <citation type="submission" date="2014-03" db="EMBL/GenBank/DDBJ databases">
        <title>Bradyrhizobium valentinum sp. nov., isolated from effective nodules of Lupinus mariae-josephae, a lupine endemic of basic-lime soils in Eastern Spain.</title>
        <authorList>
            <person name="Duran D."/>
            <person name="Rey L."/>
            <person name="Navarro A."/>
            <person name="Busquets A."/>
            <person name="Imperial J."/>
            <person name="Ruiz-Argueso T."/>
        </authorList>
    </citation>
    <scope>NUCLEOTIDE SEQUENCE [LARGE SCALE GENOMIC DNA]</scope>
    <source>
        <strain evidence="2 3">Ro19</strain>
    </source>
</reference>